<evidence type="ECO:0000256" key="1">
    <source>
        <dbReference type="ARBA" id="ARBA00022737"/>
    </source>
</evidence>
<dbReference type="Pfam" id="PF16095">
    <property type="entry name" value="COR-A"/>
    <property type="match status" value="1"/>
</dbReference>
<dbReference type="Gene3D" id="1.25.40.20">
    <property type="entry name" value="Ankyrin repeat-containing domain"/>
    <property type="match status" value="1"/>
</dbReference>
<feature type="region of interest" description="Disordered" evidence="2">
    <location>
        <begin position="694"/>
        <end position="792"/>
    </location>
</feature>
<dbReference type="InterPro" id="IPR032171">
    <property type="entry name" value="COR-A"/>
</dbReference>
<feature type="compositionally biased region" description="Acidic residues" evidence="2">
    <location>
        <begin position="741"/>
        <end position="750"/>
    </location>
</feature>
<feature type="compositionally biased region" description="Basic residues" evidence="2">
    <location>
        <begin position="714"/>
        <end position="729"/>
    </location>
</feature>
<keyword evidence="5" id="KW-1185">Reference proteome</keyword>
<accession>A0A9W7EL91</accession>
<protein>
    <recommendedName>
        <fullName evidence="3">COR domain-containing protein</fullName>
    </recommendedName>
</protein>
<proteinExistence type="predicted"/>
<feature type="region of interest" description="Disordered" evidence="2">
    <location>
        <begin position="27"/>
        <end position="66"/>
    </location>
</feature>
<dbReference type="InterPro" id="IPR027417">
    <property type="entry name" value="P-loop_NTPase"/>
</dbReference>
<feature type="domain" description="COR" evidence="3">
    <location>
        <begin position="1048"/>
        <end position="1170"/>
    </location>
</feature>
<dbReference type="PANTHER" id="PTHR47679:SF2">
    <property type="entry name" value="C-TERMINAL OF ROC (COR) DOMAIN-CONTAINING PROTEIN"/>
    <property type="match status" value="1"/>
</dbReference>
<organism evidence="4 5">
    <name type="scientific">Triparma verrucosa</name>
    <dbReference type="NCBI Taxonomy" id="1606542"/>
    <lineage>
        <taxon>Eukaryota</taxon>
        <taxon>Sar</taxon>
        <taxon>Stramenopiles</taxon>
        <taxon>Ochrophyta</taxon>
        <taxon>Bolidophyceae</taxon>
        <taxon>Parmales</taxon>
        <taxon>Triparmaceae</taxon>
        <taxon>Triparma</taxon>
    </lineage>
</organism>
<evidence type="ECO:0000313" key="5">
    <source>
        <dbReference type="Proteomes" id="UP001165160"/>
    </source>
</evidence>
<dbReference type="Proteomes" id="UP001165160">
    <property type="component" value="Unassembled WGS sequence"/>
</dbReference>
<sequence length="2067" mass="232190">MSEKRFNSAAAAFDAALSRFETLVPLAHPKKSTKTPSSSPERAKNASPSSNPETYRHLSPGSSDGSPMANFARLRKWNKLLAFAASLPPPKLIEQLWETMSDDMSTVLHIAVFYGCPLEVVDYIFGAVSAAAPNRNIASALTTYKETALHLAACCPTTSEDVIAALFKHYPNAAIMKAGAKDCPGRTPLNLAVLTRSPFVETFRTFHEMPVLQNLLNFASLLAVDIPDDDDDDDASASPLTGESRTGESRTTLSKHTSKGWTTRTKATRISPNHALFDYIIRPDKTSCVQLEFDRDLFAHQRTIHEVCDVIEAGLWKRRIKCEKYALISGSGFHVRFKKDGEGDPEKVKRPPPDLENLDKLQKFIDDLATFIIIDKGVHQFTLDDIKPDPNLTRYVERAYDESGQEILPAWPYVVDERTGESHYVEKAVYPEYVDESTLPANPDPNLTRYVTEQGTLDEGEWEIPPGVPYVVDKRNPNEKIWVRKAVYEEYFDEPKWEKLWNDLTEDPPTEFQKSIDDKFSEKSTEALNAAGILPWRRSRLLVVGQGRAGKTSFIRSLQRAAFQEGSQSTVGLAVHDFVNEDDDGNNNEEDELHDAGIAMQEMTLTPKNGVTGSPQKGEGGKHFFSSKSKQPSFRQRAKTKLEKLSSSEQLKMLEGLTTAGDALSKLGAKYSDMGVRRRDSAVVTVKQAELVKQSSKGSFRGKKLQKSNSSRSSSRKLQRPKSTKKAMKKQNESQGNGGDSGEEEEDDDDKIGNTTFDSEEDEDKSDSEASTSTFAIDVEDDGATAHEDITLDDGDDDLDGVTLGVWDYGGQAVFQVIQHLYMPRVGIYTLVFNMEDLVSEAPEVRKKNALHYLNFWLHSIETHAVYQKNGSGISADLQYPPVLLVGTHLDTFKHLDEKEKMKKLTEINKRILHHFKGHKLGCFQKEKKSRIKNREFLYNFQEGVADLCFFPVDNSDPDDFNMNLIRGQKGDPKGGYLLQAIKKDSLDYLNDPVPASWLEVADRFAEISTNTPLLPVETPLEDDDGDESVSTVIAVMRKAGAMVGLNNNREEERKRADFLLDYFHRMGIAVFFKDTTGMQNDVILSPQWIIDNLSYIIRDFKLHRFRRDRRAMSLKDGKEWKDLLNHGILAKSMLEYLWLGQSKVVRNYLTSLMEKLGLFVEISKDHFLVSCTVSAVLMSSGDDGLDNDTLAKFLQLGKDEKPFRGSFIFPDFLPNGFYERVISKLVEDFPSGYGYEKVKKGSKQKLRAPLLLHSSAECCMGKDYKLYLALNRDTRKIDIMVEESKAEAIIMQAKHIFKAVNRRNYSGRLNFEYEGSKEIKMRQTRSLKAEEPAGVDTKKIKGAKGKKIVEVKKPALVTPEENVWIEFFTRKEVGLKKELATKYTASLIEDGTAAPWALKNLLETCRQDNNINKFDRYLEEGIGVSCSHVMKITAGLKNVPSEEPKSFAYGFFGGENLQHSDNEKNTIHFELLKSHLGANMTKPIPPLSELVETTKDNSKTKEKVLHLGMHGHVERSDGNFTLDFPIDEGEEERPAAEDVAKTIANCCAFDGDRERGTVECVVINACYGSQIAELLKENHSVPWVISWETEVDDEAAMTFSETFYLEIAQSKDNFEGAFEKAKDHLELRQWDMTVDPGTEEGQEQLQEIRKRKNLSWKAAGRPVIYRPSDTWLEAKKAQKETDRVSNGDQLGEIKDAILEIKLEVKEQADRVIDRIIERVDAAVSSIFKMHAMETPRTFVILPYKLEKGDGAGDMLDVVGDKLEKAKDYFDKVLEVGKKASDLVSSPFSDIKKKLMGQAKSMFETMYGTNKKLYLYLVDERTGECVWDEGDNSVYPLEIGTRDKKMQKLVEKLTPAMQLGLKAMKIANVGASLARCFGIPAPKIDSSLLKKAEGWIDKSGENSTVASYDCLQALVNEGVHEELPGKERTEKLRGSGLKEFEKYLLEEDKDKVYATLLKKEDKGDGDIIWVGINSDENKTDDVGEEREENSDSSILSFLTGPCGIKANKAADIAENLEKEDVEEVQDLLDLLDDDEATLEEVLTKAGCKKVNVVKIKKGLNKKLKSES</sequence>
<keyword evidence="1" id="KW-0677">Repeat</keyword>
<dbReference type="SUPFAM" id="SSF52540">
    <property type="entry name" value="P-loop containing nucleoside triphosphate hydrolases"/>
    <property type="match status" value="1"/>
</dbReference>
<evidence type="ECO:0000313" key="4">
    <source>
        <dbReference type="EMBL" id="GMH82712.1"/>
    </source>
</evidence>
<evidence type="ECO:0000256" key="2">
    <source>
        <dbReference type="SAM" id="MobiDB-lite"/>
    </source>
</evidence>
<dbReference type="InterPro" id="IPR036770">
    <property type="entry name" value="Ankyrin_rpt-contain_sf"/>
</dbReference>
<gene>
    <name evidence="4" type="ORF">TrVE_jg3351</name>
</gene>
<name>A0A9W7EL91_9STRA</name>
<evidence type="ECO:0000259" key="3">
    <source>
        <dbReference type="Pfam" id="PF16095"/>
    </source>
</evidence>
<reference evidence="5" key="1">
    <citation type="journal article" date="2023" name="Commun. Biol.">
        <title>Genome analysis of Parmales, the sister group of diatoms, reveals the evolutionary specialization of diatoms from phago-mixotrophs to photoautotrophs.</title>
        <authorList>
            <person name="Ban H."/>
            <person name="Sato S."/>
            <person name="Yoshikawa S."/>
            <person name="Yamada K."/>
            <person name="Nakamura Y."/>
            <person name="Ichinomiya M."/>
            <person name="Sato N."/>
            <person name="Blanc-Mathieu R."/>
            <person name="Endo H."/>
            <person name="Kuwata A."/>
            <person name="Ogata H."/>
        </authorList>
    </citation>
    <scope>NUCLEOTIDE SEQUENCE [LARGE SCALE GENOMIC DNA]</scope>
    <source>
        <strain evidence="5">NIES 3699</strain>
    </source>
</reference>
<dbReference type="Gene3D" id="3.40.50.300">
    <property type="entry name" value="P-loop containing nucleotide triphosphate hydrolases"/>
    <property type="match status" value="1"/>
</dbReference>
<feature type="region of interest" description="Disordered" evidence="2">
    <location>
        <begin position="609"/>
        <end position="645"/>
    </location>
</feature>
<comment type="caution">
    <text evidence="4">The sequence shown here is derived from an EMBL/GenBank/DDBJ whole genome shotgun (WGS) entry which is preliminary data.</text>
</comment>
<feature type="region of interest" description="Disordered" evidence="2">
    <location>
        <begin position="232"/>
        <end position="265"/>
    </location>
</feature>
<feature type="compositionally biased region" description="Polar residues" evidence="2">
    <location>
        <begin position="238"/>
        <end position="265"/>
    </location>
</feature>
<dbReference type="EMBL" id="BRXX01000017">
    <property type="protein sequence ID" value="GMH82712.1"/>
    <property type="molecule type" value="Genomic_DNA"/>
</dbReference>
<dbReference type="SUPFAM" id="SSF48403">
    <property type="entry name" value="Ankyrin repeat"/>
    <property type="match status" value="1"/>
</dbReference>
<dbReference type="PANTHER" id="PTHR47679">
    <property type="entry name" value="PROTEIN TORNADO 1"/>
    <property type="match status" value="1"/>
</dbReference>